<dbReference type="HOGENOM" id="CLU_134859_0_0_3"/>
<keyword evidence="2" id="KW-1185">Reference proteome</keyword>
<dbReference type="EMBL" id="CP003587">
    <property type="protein sequence ID" value="AGY58485.1"/>
    <property type="molecule type" value="Genomic_DNA"/>
</dbReference>
<name>U5QLE0_GLOK1</name>
<dbReference type="Proteomes" id="UP000017396">
    <property type="component" value="Chromosome"/>
</dbReference>
<evidence type="ECO:0000313" key="1">
    <source>
        <dbReference type="EMBL" id="AGY58485.1"/>
    </source>
</evidence>
<dbReference type="PATRIC" id="fig|1183438.3.peg.2198"/>
<dbReference type="OrthoDB" id="512175at2"/>
<organism evidence="1 2">
    <name type="scientific">Gloeobacter kilaueensis (strain ATCC BAA-2537 / CCAP 1431/1 / ULC 316 / JS1)</name>
    <dbReference type="NCBI Taxonomy" id="1183438"/>
    <lineage>
        <taxon>Bacteria</taxon>
        <taxon>Bacillati</taxon>
        <taxon>Cyanobacteriota</taxon>
        <taxon>Cyanophyceae</taxon>
        <taxon>Gloeobacterales</taxon>
        <taxon>Gloeobacteraceae</taxon>
        <taxon>Gloeobacter</taxon>
    </lineage>
</organism>
<dbReference type="RefSeq" id="WP_023173642.1">
    <property type="nucleotide sequence ID" value="NC_022600.1"/>
</dbReference>
<protein>
    <submittedName>
        <fullName evidence="1">Uncharacterized protein</fullName>
    </submittedName>
</protein>
<gene>
    <name evidence="1" type="ORF">GKIL_2239</name>
</gene>
<dbReference type="AlphaFoldDB" id="U5QLE0"/>
<dbReference type="InterPro" id="IPR054651">
    <property type="entry name" value="Npun_F0494-like"/>
</dbReference>
<dbReference type="STRING" id="1183438.GKIL_2239"/>
<sequence length="121" mass="13366">MDFQQQTIERAERAIRLGAILPAGLVPMAERSVAAAELAGRSGLQLGYTRQALSAAAVEAELMWLFKVGVVRREVDGQGITDRFRLTPLGAQVLVRLKDTHSLAPLTLVDAWHNQFTRWLS</sequence>
<dbReference type="NCBIfam" id="NF045586">
    <property type="entry name" value="Npun_F0494_fam"/>
    <property type="match status" value="1"/>
</dbReference>
<evidence type="ECO:0000313" key="2">
    <source>
        <dbReference type="Proteomes" id="UP000017396"/>
    </source>
</evidence>
<dbReference type="eggNOG" id="ENOG5032U5E">
    <property type="taxonomic scope" value="Bacteria"/>
</dbReference>
<accession>U5QLE0</accession>
<reference evidence="1 2" key="1">
    <citation type="journal article" date="2013" name="PLoS ONE">
        <title>Cultivation and Complete Genome Sequencing of Gloeobacter kilaueensis sp. nov., from a Lava Cave in Kilauea Caldera, Hawai'i.</title>
        <authorList>
            <person name="Saw J.H."/>
            <person name="Schatz M."/>
            <person name="Brown M.V."/>
            <person name="Kunkel D.D."/>
            <person name="Foster J.S."/>
            <person name="Shick H."/>
            <person name="Christensen S."/>
            <person name="Hou S."/>
            <person name="Wan X."/>
            <person name="Donachie S.P."/>
        </authorList>
    </citation>
    <scope>NUCLEOTIDE SEQUENCE [LARGE SCALE GENOMIC DNA]</scope>
    <source>
        <strain evidence="2">JS</strain>
    </source>
</reference>
<proteinExistence type="predicted"/>
<dbReference type="KEGG" id="glj:GKIL_2239"/>